<dbReference type="InterPro" id="IPR003741">
    <property type="entry name" value="LUD_dom"/>
</dbReference>
<dbReference type="STRING" id="1802158.A2827_00805"/>
<gene>
    <name evidence="2" type="ORF">A2827_00805</name>
</gene>
<dbReference type="Pfam" id="PF02589">
    <property type="entry name" value="LUD_dom"/>
    <property type="match status" value="1"/>
</dbReference>
<comment type="caution">
    <text evidence="2">The sequence shown here is derived from an EMBL/GenBank/DDBJ whole genome shotgun (WGS) entry which is preliminary data.</text>
</comment>
<dbReference type="PANTHER" id="PTHR36179:SF2">
    <property type="entry name" value="LUD DOMAIN-CONTAINING PROTEIN"/>
    <property type="match status" value="1"/>
</dbReference>
<name>A0A1G2H5J5_9BACT</name>
<evidence type="ECO:0000313" key="2">
    <source>
        <dbReference type="EMBL" id="OGZ57745.1"/>
    </source>
</evidence>
<evidence type="ECO:0000259" key="1">
    <source>
        <dbReference type="Pfam" id="PF02589"/>
    </source>
</evidence>
<accession>A0A1G2H5J5</accession>
<dbReference type="AlphaFoldDB" id="A0A1G2H5J5"/>
<dbReference type="EMBL" id="MHOD01000023">
    <property type="protein sequence ID" value="OGZ57745.1"/>
    <property type="molecule type" value="Genomic_DNA"/>
</dbReference>
<evidence type="ECO:0000313" key="3">
    <source>
        <dbReference type="Proteomes" id="UP000177932"/>
    </source>
</evidence>
<dbReference type="Proteomes" id="UP000177932">
    <property type="component" value="Unassembled WGS sequence"/>
</dbReference>
<feature type="domain" description="LUD" evidence="1">
    <location>
        <begin position="12"/>
        <end position="166"/>
    </location>
</feature>
<organism evidence="2 3">
    <name type="scientific">Candidatus Spechtbacteria bacterium RIFCSPHIGHO2_01_FULL_43_30</name>
    <dbReference type="NCBI Taxonomy" id="1802158"/>
    <lineage>
        <taxon>Bacteria</taxon>
        <taxon>Candidatus Spechtiibacteriota</taxon>
    </lineage>
</organism>
<protein>
    <recommendedName>
        <fullName evidence="1">LUD domain-containing protein</fullName>
    </recommendedName>
</protein>
<reference evidence="2 3" key="1">
    <citation type="journal article" date="2016" name="Nat. Commun.">
        <title>Thousands of microbial genomes shed light on interconnected biogeochemical processes in an aquifer system.</title>
        <authorList>
            <person name="Anantharaman K."/>
            <person name="Brown C.T."/>
            <person name="Hug L.A."/>
            <person name="Sharon I."/>
            <person name="Castelle C.J."/>
            <person name="Probst A.J."/>
            <person name="Thomas B.C."/>
            <person name="Singh A."/>
            <person name="Wilkins M.J."/>
            <person name="Karaoz U."/>
            <person name="Brodie E.L."/>
            <person name="Williams K.H."/>
            <person name="Hubbard S.S."/>
            <person name="Banfield J.F."/>
        </authorList>
    </citation>
    <scope>NUCLEOTIDE SEQUENCE [LARGE SCALE GENOMIC DNA]</scope>
</reference>
<dbReference type="PANTHER" id="PTHR36179">
    <property type="entry name" value="LUD_DOM DOMAIN-CONTAINING PROTEIN"/>
    <property type="match status" value="1"/>
</dbReference>
<sequence>MDYEKIPLREKINKTAESLEARGIKTFIVETAKEALGKVKELIPAGAKVMNGSSTTLEQIGFVEYLKSGEHGWNNLHDAVLAEKDKDKQNQLRMQSSFAEYFLGSVHAITENGQILIASASGSQLAPYAFTAQNVIWVTSSNKIVATLEDGLKRICEYSFPLEDKRMKGIGYPGSVLAKILIFEREPAMMGRKITMILVNEKLGF</sequence>
<proteinExistence type="predicted"/>